<evidence type="ECO:0000313" key="2">
    <source>
        <dbReference type="Proteomes" id="UP001163324"/>
    </source>
</evidence>
<sequence length="640" mass="69545">MPVAGLDEDEMKEKQGTGLFQGRSWARNAVSVLVLVIIFSFAQLVLEAKLQYLHGHYPSNLFSSSSHHPFSFFNSFSTRSSAHQSSSELFCPREVVAILPTPPPTSHPLSMELADATKRTVAQFDFSDGAVNDHVDEFLRQMDEGLSRDGTSLSQIPTYVTGVPNGTEKGLYLAVDLGGTNFRVCSVMLNGDTTFNLTYNKVAIPKELMVAKTASDLFAFLAKQIELFLKEHHDDHYQSRSETFHLGFTFSFPVQQLAINKGNLMRWTKGFDIPDAVGKDVCALLQTEIDKLGLPVSVSALVNDTVGTLMARSYTSSGDHKSLLGAIFGTGTNGAYIEKAENIKKKIEGVYDNTTGEMVINTEWGSFDNQLNVLPTTQWDNELDAESVNPGFQMFEKRVSGMFLGEIVRRAIVGMIRDETTSLFKDTNSSTNDWGSPTTIGAQSEIYKQWGLDSAIMSVAAADNTPELSNLRQELEKLHIYSPSLEDAQAFKAVAYAVGRRAARLSAAAIGAIVVQSGKLDDPLCDVIDIGVDGSLVEHYPFFRDMIYEALGVITNIGPDNAKKIRIGIAKDGSGVGAALIALVAANMDKSDLKSDLKGSRTSIHKPASDISLSHTPAVVAVGGVVAAAAIAALWWTRRH</sequence>
<name>A0ACC0VCT5_9HYPO</name>
<protein>
    <submittedName>
        <fullName evidence="1">Uncharacterized protein</fullName>
    </submittedName>
</protein>
<reference evidence="1" key="1">
    <citation type="submission" date="2022-10" db="EMBL/GenBank/DDBJ databases">
        <title>Complete Genome of Trichothecium roseum strain YXFP-22015, a Plant Pathogen Isolated from Citrus.</title>
        <authorList>
            <person name="Wang Y."/>
            <person name="Zhu L."/>
        </authorList>
    </citation>
    <scope>NUCLEOTIDE SEQUENCE</scope>
    <source>
        <strain evidence="1">YXFP-22015</strain>
    </source>
</reference>
<keyword evidence="2" id="KW-1185">Reference proteome</keyword>
<comment type="caution">
    <text evidence="1">The sequence shown here is derived from an EMBL/GenBank/DDBJ whole genome shotgun (WGS) entry which is preliminary data.</text>
</comment>
<dbReference type="EMBL" id="CM047940">
    <property type="protein sequence ID" value="KAI9904257.1"/>
    <property type="molecule type" value="Genomic_DNA"/>
</dbReference>
<accession>A0ACC0VCT5</accession>
<organism evidence="1 2">
    <name type="scientific">Trichothecium roseum</name>
    <dbReference type="NCBI Taxonomy" id="47278"/>
    <lineage>
        <taxon>Eukaryota</taxon>
        <taxon>Fungi</taxon>
        <taxon>Dikarya</taxon>
        <taxon>Ascomycota</taxon>
        <taxon>Pezizomycotina</taxon>
        <taxon>Sordariomycetes</taxon>
        <taxon>Hypocreomycetidae</taxon>
        <taxon>Hypocreales</taxon>
        <taxon>Hypocreales incertae sedis</taxon>
        <taxon>Trichothecium</taxon>
    </lineage>
</organism>
<gene>
    <name evidence="1" type="ORF">N3K66_000786</name>
</gene>
<proteinExistence type="predicted"/>
<evidence type="ECO:0000313" key="1">
    <source>
        <dbReference type="EMBL" id="KAI9904257.1"/>
    </source>
</evidence>
<dbReference type="Proteomes" id="UP001163324">
    <property type="component" value="Chromosome 1"/>
</dbReference>